<evidence type="ECO:0000313" key="8">
    <source>
        <dbReference type="Proteomes" id="UP000199032"/>
    </source>
</evidence>
<keyword evidence="8" id="KW-1185">Reference proteome</keyword>
<reference evidence="7 8" key="1">
    <citation type="submission" date="2015-10" db="EMBL/GenBank/DDBJ databases">
        <authorList>
            <person name="Gilbert D.G."/>
        </authorList>
    </citation>
    <scope>NUCLEOTIDE SEQUENCE [LARGE SCALE GENOMIC DNA]</scope>
    <source>
        <strain evidence="7">COMA1</strain>
    </source>
</reference>
<feature type="transmembrane region" description="Helical" evidence="6">
    <location>
        <begin position="294"/>
        <end position="317"/>
    </location>
</feature>
<gene>
    <name evidence="7" type="ORF">COMA1_20159</name>
</gene>
<protein>
    <recommendedName>
        <fullName evidence="9">Polysaccharide biosynthesis protein C-terminal domain-containing protein</fullName>
    </recommendedName>
</protein>
<feature type="transmembrane region" description="Helical" evidence="6">
    <location>
        <begin position="146"/>
        <end position="164"/>
    </location>
</feature>
<evidence type="ECO:0008006" key="9">
    <source>
        <dbReference type="Google" id="ProtNLM"/>
    </source>
</evidence>
<feature type="transmembrane region" description="Helical" evidence="6">
    <location>
        <begin position="356"/>
        <end position="376"/>
    </location>
</feature>
<dbReference type="AlphaFoldDB" id="A0A0S4LGV4"/>
<accession>A0A0S4LGV4</accession>
<evidence type="ECO:0000256" key="2">
    <source>
        <dbReference type="ARBA" id="ARBA00022475"/>
    </source>
</evidence>
<dbReference type="GO" id="GO:0005886">
    <property type="term" value="C:plasma membrane"/>
    <property type="evidence" value="ECO:0007669"/>
    <property type="project" value="UniProtKB-SubCell"/>
</dbReference>
<dbReference type="RefSeq" id="WP_090747466.1">
    <property type="nucleotide sequence ID" value="NZ_CZQA01000008.1"/>
</dbReference>
<feature type="transmembrane region" description="Helical" evidence="6">
    <location>
        <begin position="170"/>
        <end position="193"/>
    </location>
</feature>
<feature type="transmembrane region" description="Helical" evidence="6">
    <location>
        <begin position="30"/>
        <end position="52"/>
    </location>
</feature>
<dbReference type="Proteomes" id="UP000199032">
    <property type="component" value="Unassembled WGS sequence"/>
</dbReference>
<feature type="transmembrane region" description="Helical" evidence="6">
    <location>
        <begin position="64"/>
        <end position="90"/>
    </location>
</feature>
<feature type="transmembrane region" description="Helical" evidence="6">
    <location>
        <begin position="420"/>
        <end position="441"/>
    </location>
</feature>
<evidence type="ECO:0000313" key="7">
    <source>
        <dbReference type="EMBL" id="CUS35179.1"/>
    </source>
</evidence>
<comment type="subcellular location">
    <subcellularLocation>
        <location evidence="1">Cell membrane</location>
        <topology evidence="1">Multi-pass membrane protein</topology>
    </subcellularLocation>
</comment>
<evidence type="ECO:0000256" key="5">
    <source>
        <dbReference type="ARBA" id="ARBA00023136"/>
    </source>
</evidence>
<keyword evidence="2" id="KW-1003">Cell membrane</keyword>
<keyword evidence="5 6" id="KW-0472">Membrane</keyword>
<dbReference type="InterPro" id="IPR050833">
    <property type="entry name" value="Poly_Biosynth_Transport"/>
</dbReference>
<evidence type="ECO:0000256" key="6">
    <source>
        <dbReference type="SAM" id="Phobius"/>
    </source>
</evidence>
<proteinExistence type="predicted"/>
<keyword evidence="4 6" id="KW-1133">Transmembrane helix</keyword>
<dbReference type="OrthoDB" id="9880162at2"/>
<keyword evidence="3 6" id="KW-0812">Transmembrane</keyword>
<dbReference type="PANTHER" id="PTHR30250:SF26">
    <property type="entry name" value="PSMA PROTEIN"/>
    <property type="match status" value="1"/>
</dbReference>
<feature type="transmembrane region" description="Helical" evidence="6">
    <location>
        <begin position="323"/>
        <end position="344"/>
    </location>
</feature>
<sequence>MVRLLFGLGNLLLAINLAGAVSYGYLTLMLSITAFYVALLNSIHTIAVTHAAELQRQPDSGHGLDILFSAVWTVTLVGVAILGSAAFLLGQPFLHTFIYWGGDILVESQLSQLLVIVVLIAICQILGAGHVAVIESLGRFDLAAQAQLFGPPAVFTLIVFSSYSSHKLNIVGIGKFMLAGGVIDLLLATWVRLRMKHLSSFKPSAETIRLFPGLLNQGVALQGANLVNIFFDPFNKFLLNRFVGPTSVSTYEVAMKIVVGIRGLFGGACRTFLQLSSKLSIEGGNDYLKVVHYGLIPAILMHGIGCVLMVFVSRYWLRGEMDYLPVFYVTLIPSSIGIIFAGPLYSALIGIRDLGFIFRMHLNLAVLNCIVSLTLIPFLGLWGAGIGLSLTTAYNAWAEYHRFVQMIGGIVGFKQEIQRVAVRATLLLTVSVCAALVGYFITDLTGVLIVESVIAAIFLCWLMLEPLSIRIMRVSTGWLGHSS</sequence>
<evidence type="ECO:0000256" key="1">
    <source>
        <dbReference type="ARBA" id="ARBA00004651"/>
    </source>
</evidence>
<evidence type="ECO:0000256" key="4">
    <source>
        <dbReference type="ARBA" id="ARBA00022989"/>
    </source>
</evidence>
<dbReference type="EMBL" id="CZQA01000008">
    <property type="protein sequence ID" value="CUS35179.1"/>
    <property type="molecule type" value="Genomic_DNA"/>
</dbReference>
<feature type="transmembrane region" description="Helical" evidence="6">
    <location>
        <begin position="447"/>
        <end position="464"/>
    </location>
</feature>
<evidence type="ECO:0000256" key="3">
    <source>
        <dbReference type="ARBA" id="ARBA00022692"/>
    </source>
</evidence>
<feature type="transmembrane region" description="Helical" evidence="6">
    <location>
        <begin position="110"/>
        <end position="134"/>
    </location>
</feature>
<dbReference type="PANTHER" id="PTHR30250">
    <property type="entry name" value="PST FAMILY PREDICTED COLANIC ACID TRANSPORTER"/>
    <property type="match status" value="1"/>
</dbReference>
<name>A0A0S4LGV4_9BACT</name>
<organism evidence="7 8">
    <name type="scientific">Candidatus Nitrospira nitrosa</name>
    <dbReference type="NCBI Taxonomy" id="1742972"/>
    <lineage>
        <taxon>Bacteria</taxon>
        <taxon>Pseudomonadati</taxon>
        <taxon>Nitrospirota</taxon>
        <taxon>Nitrospiria</taxon>
        <taxon>Nitrospirales</taxon>
        <taxon>Nitrospiraceae</taxon>
        <taxon>Nitrospira</taxon>
    </lineage>
</organism>
<dbReference type="STRING" id="1742972.COMA1_20159"/>